<dbReference type="AlphaFoldDB" id="Q9GMJ4"/>
<proteinExistence type="evidence at transcript level"/>
<organism evidence="2">
    <name type="scientific">Macaca fascicularis</name>
    <name type="common">Crab-eating macaque</name>
    <name type="synonym">Cynomolgus monkey</name>
    <dbReference type="NCBI Taxonomy" id="9541"/>
    <lineage>
        <taxon>Eukaryota</taxon>
        <taxon>Metazoa</taxon>
        <taxon>Chordata</taxon>
        <taxon>Craniata</taxon>
        <taxon>Vertebrata</taxon>
        <taxon>Euteleostomi</taxon>
        <taxon>Mammalia</taxon>
        <taxon>Eutheria</taxon>
        <taxon>Euarchontoglires</taxon>
        <taxon>Primates</taxon>
        <taxon>Haplorrhini</taxon>
        <taxon>Catarrhini</taxon>
        <taxon>Cercopithecidae</taxon>
        <taxon>Cercopithecinae</taxon>
        <taxon>Macaca</taxon>
    </lineage>
</organism>
<feature type="region of interest" description="Disordered" evidence="1">
    <location>
        <begin position="43"/>
        <end position="62"/>
    </location>
</feature>
<dbReference type="EMBL" id="AB047956">
    <property type="protein sequence ID" value="BAB12367.1"/>
    <property type="molecule type" value="mRNA"/>
</dbReference>
<evidence type="ECO:0000256" key="1">
    <source>
        <dbReference type="SAM" id="MobiDB-lite"/>
    </source>
</evidence>
<accession>Q9GMJ4</accession>
<protein>
    <submittedName>
        <fullName evidence="2">Uncharacterized protein</fullName>
    </submittedName>
</protein>
<name>Q9GMJ4_MACFA</name>
<sequence length="85" mass="8556">MWGKAGYCPLKPEGLLPCVCGSLPGLGSKRPGSQGQFDIAERTGLQPCPSPPRGTKQVASSLGGEVFPVKSGSCPQGGVAAEGTQ</sequence>
<reference evidence="2" key="1">
    <citation type="submission" date="2000-08" db="EMBL/GenBank/DDBJ databases">
        <title>Isolation of full-length cDNA clones from macaque brain cDNA libraries.</title>
        <authorList>
            <person name="Osada N."/>
            <person name="Hida M."/>
            <person name="Kusuda J."/>
            <person name="Tanuma R."/>
            <person name="Iseki K."/>
            <person name="Hirai M."/>
            <person name="Terao K."/>
            <person name="Suzuki Y."/>
            <person name="Sugano S."/>
            <person name="Hashimoto K."/>
        </authorList>
    </citation>
    <scope>NUCLEOTIDE SEQUENCE</scope>
    <source>
        <tissue evidence="2">Brain parietal lobe</tissue>
    </source>
</reference>
<evidence type="ECO:0000313" key="2">
    <source>
        <dbReference type="EMBL" id="BAB12367.1"/>
    </source>
</evidence>